<dbReference type="BioCyc" id="PSP1104324:GJSN-1402-MONOMER"/>
<dbReference type="PANTHER" id="PTHR34491">
    <property type="entry name" value="A-TYPE INCLUSION PROTEIN, PUTATIVE-RELATED"/>
    <property type="match status" value="1"/>
</dbReference>
<feature type="transmembrane region" description="Helical" evidence="3">
    <location>
        <begin position="29"/>
        <end position="50"/>
    </location>
</feature>
<name>G7VEN6_9CREN</name>
<dbReference type="Proteomes" id="UP000005867">
    <property type="component" value="Chromosome"/>
</dbReference>
<dbReference type="GeneID" id="11595686"/>
<feature type="coiled-coil region" evidence="1">
    <location>
        <begin position="3845"/>
        <end position="3872"/>
    </location>
</feature>
<feature type="coiled-coil region" evidence="1">
    <location>
        <begin position="1613"/>
        <end position="1640"/>
    </location>
</feature>
<accession>G7VEN6</accession>
<gene>
    <name evidence="4" type="ORF">P186_1427</name>
</gene>
<evidence type="ECO:0000313" key="5">
    <source>
        <dbReference type="Proteomes" id="UP000005867"/>
    </source>
</evidence>
<reference evidence="4 5" key="1">
    <citation type="journal article" date="2012" name="J. Bacteriol.">
        <title>Complete genome sequence of strain 1860, a crenarchaeon of the genus pyrobaculum able to grow with various electron acceptors.</title>
        <authorList>
            <person name="Mardanov A.V."/>
            <person name="Gumerov V.M."/>
            <person name="Slobodkina G.B."/>
            <person name="Beletsky A.V."/>
            <person name="Bonch-Osmolovskaya E.A."/>
            <person name="Ravin N.V."/>
            <person name="Skryabin K.G."/>
        </authorList>
    </citation>
    <scope>NUCLEOTIDE SEQUENCE [LARGE SCALE GENOMIC DNA]</scope>
    <source>
        <strain evidence="4 5">1860</strain>
    </source>
</reference>
<dbReference type="KEGG" id="pyr:P186_1427"/>
<dbReference type="RefSeq" id="WP_014288678.1">
    <property type="nucleotide sequence ID" value="NC_016645.1"/>
</dbReference>
<dbReference type="eggNOG" id="arCOG07952">
    <property type="taxonomic scope" value="Archaea"/>
</dbReference>
<keyword evidence="1" id="KW-0175">Coiled coil</keyword>
<dbReference type="HOGENOM" id="CLU_223577_0_0_2"/>
<feature type="transmembrane region" description="Helical" evidence="3">
    <location>
        <begin position="890"/>
        <end position="914"/>
    </location>
</feature>
<feature type="transmembrane region" description="Helical" evidence="3">
    <location>
        <begin position="170"/>
        <end position="188"/>
    </location>
</feature>
<feature type="transmembrane region" description="Helical" evidence="3">
    <location>
        <begin position="195"/>
        <end position="214"/>
    </location>
</feature>
<feature type="coiled-coil region" evidence="1">
    <location>
        <begin position="3696"/>
        <end position="3730"/>
    </location>
</feature>
<feature type="coiled-coil region" evidence="1">
    <location>
        <begin position="3188"/>
        <end position="3219"/>
    </location>
</feature>
<dbReference type="STRING" id="1104324.P186_1427"/>
<feature type="coiled-coil region" evidence="1">
    <location>
        <begin position="2475"/>
        <end position="2502"/>
    </location>
</feature>
<dbReference type="eggNOG" id="arCOG00435">
    <property type="taxonomic scope" value="Archaea"/>
</dbReference>
<dbReference type="eggNOG" id="arCOG09780">
    <property type="taxonomic scope" value="Archaea"/>
</dbReference>
<keyword evidence="5" id="KW-1185">Reference proteome</keyword>
<feature type="coiled-coil region" evidence="1">
    <location>
        <begin position="1520"/>
        <end position="1572"/>
    </location>
</feature>
<evidence type="ECO:0000256" key="2">
    <source>
        <dbReference type="SAM" id="MobiDB-lite"/>
    </source>
</evidence>
<feature type="region of interest" description="Disordered" evidence="2">
    <location>
        <begin position="3220"/>
        <end position="3249"/>
    </location>
</feature>
<protein>
    <submittedName>
        <fullName evidence="4">PaRep2b</fullName>
    </submittedName>
</protein>
<feature type="transmembrane region" description="Helical" evidence="3">
    <location>
        <begin position="109"/>
        <end position="130"/>
    </location>
</feature>
<keyword evidence="3" id="KW-1133">Transmembrane helix</keyword>
<sequence length="4606" mass="519436">MAIPTTEALIIAGVLSALYLLFVKGDEEWYFPIFALGLVLLTPFVVDFAFRLVAPFAPTPVYLYGYYDVEHVLKESVKRMKEAFDLAYSTALTFAYAIEGAAFAMTAALAAIVLGVVLAPLTGGGSVAITAAAMRIYEIADAIYHVAATGYNVATGAMMTYHILHWLGEIAKTWVPTLFFLGMLLMLLPRVRGLGALLFGVGLFLYVATIAGAYTTAQGIPLLQWLNATSHWANKAPKPEPQIYTALAVEGDGIALLRYNATVRLSQVREAILELNRSAYPIPLVNNTTLEYALQFFSSLAKNGSDWVAAGWWAPTLVGVKNWTGLGQSRPYVVHTWLDVPRPVEPLYWCPDYSMIEPYFRAAVGNATIGNVSAQEWMDRMKEAECQFYKKLFPWARIYAGPQDFWRMLTADVNVTVTYNNKTLVNETRSGYVGVWGWLVPPASEVYKGGNATVKRGVLRYDVGLNATNYTKPATKPTYSNFTILVPNAGKPQKGGSQDFYKWTRVCEWCCGWTCDPTGYCWCDEWCSTSREEWEEPRYEKVLKPSAASLTALSYRRPWVPENRSDAVLSIPFTYRDWRVWAEEKYGNWSNGPPPAGATCRIENKHVYKRIVFWDVQRNFAYVYGFAWLGGVVLSVNPQSVQLPDTYDEAPTSEDGVELINLLRGAEYDQECSTFVMSADEPKWRLVPRAAENMTRVNRELFFALLAAGNYSRSYLNFLKWLAPNVSDIEPAASVWRYYYGAVKPRPLHPMPEVTPRGYTPYNFYAACVRFDWRPVGVDNVKKAYGLVVLYPGNATWLVHYPVGDSNTTRRIIGVWIQRWRWIMNNPPPPPPRELAAYWPIPWNNTVALPYVPAQTPPMPKPDKRWGASIWDVGFTLNLRWAVSEIWGRLFVALFVAVFAPVVVLEVLSAVFGFPSFGQYLMRLAIHVVQELAFWFQIRLLLKSKWFTRLARFMGSPVKRASIRLVRRLALKGAVIAKRYRDSAREYVERRFGVHPEAVNEQVRRRIEEAVWQRLRQAEEALVKGGRKAAEVAKEAAKATYKAAKVGYRVAKTVHEYTRGDLIHLLRRVFPKVDYALDVALDEIARRYPLLYFTLLWPLDDKPRWLALINPAYIRRLYLEGRITREKYEQFMAVREYLLARRAAAKARAVAERVEEFAVAQKMREIEREAVQRARQAYMELLRKLAVKDWEREIEKRVEELVKAGAPREEAVRRAVSEVVGDVERLVRGVYEPLLELHMGAFSKFSAFFRQITGVEPKTAREAAELLVGARVEGERVVVDPSVRVRFLHSAEQFWALWEEYWLSMPVPYDARRYARAVAVDEIRASLPTLRAVAVARAVAIGAVRPEEVERMLRPPVKELTLGAEEYVGRHTPLERGVSVKPYVSREGLAERLALLKAERMAESAYRDVYVVSALAPMAAEPWAIRLLEKAVKAVKEGDEKARREVLRESFEYFRRFGMEHSWLAHMRRVYAVEKPEAVEVLRAFERAVKTALSGDREEAVRQFRAEVERLKEFYTARGGESAVRTIERLEREYLKLLEKVRPEVLRDLAPVERTAREAQRLRAVLEKLSDARSAREGWELFREGGVGAAGLSLLYRELVGRVEEAASRHRAVVEAASEAREVVRQYENLRQLLHRYLEASPAERGRLESALVQTAEALRKRVGAVSERLSVAEPPPEFYVKLAEAYIQLYRMRVVDREERQRTAAQIGEELRRAYSPRPLAEFWIPDPLLYTIAVEHRRLVEELKAAKAAGGTEAVKRIAAELSALVELAHRHASAREVAEVFKAVYQGREPYVAVREAQYDVALRLWQTAERAAALEKVKRDVSRELEPLRRVEVRLPGYREALERVSKLVEEAEALARAGRYAEAEGLLKQAKSLAEALKRVEKAVGARLTKIEAPSDVSLYLDAWAAVRLSTAASLLYTEVERRALSNAFRELYRGRGRELAEAVAAVKRQYEPYFTTVRLLGREVEVPLFRQPTAPAEVFERALAVVVLAELARREKSVAEHVGQRIKAIAINALEELSLRAGVGEAKRIWGRAIKEAREALQPPFARLAAGDADILALRKAAEAVLEAAGRLGVKTRAVEAALELTRPGAAEAVVKYFKTLEEFRKTQDRAREEELKRLYQEAPAAISLLQKAGAGPGEEAVRLVETFRREAVEAASAELSRLRAELEKYLDPDSARLLIKIASIAPSAAEAALALYSAREVVGGAKDVERARAVLREYVKALEAYPRLVEFLRSPVLGERELAYVIWAAERLGLRTASEMLRALGRAYELFDAYGRGRLYNTLYDQLLPYLGWEPERALLRAPPAVYVVNRLGEFAGRVFVRYPVFAELRDVVGDVAVLADVPLKVGMPTYIIRRPRIRLVEEEVSGRQYPDRVARFVARWDWGGVREGIQRYMRTTEGRRHRALAELLARGGVALALEEAAYALKGKAPDVVVTALLARAAREEAALAKAAEKVDRDRARVVAESAAKKYSRYVKQLREALAQIDREKAEELRRWFGPGALSLTRLNPEEAVARLVKWSTPERALAWLIDLKLEGAADIVAKAVEAYRVYRRFERWMEPRRTFVREGGVISVAKALDVEAKYQPSRLEDAVVRSVGKWAHGRVKRLEEEVGRIASHLARHHAEGRVELPSAVAQWLAERGYYDLGRLLREVQPSEEVYRQYRDAVRGVVEELRAVAKFSPGAKHEVERVAREWYGEGGLRRYVAVVALQELAKVEPARAREAALYRQLPEELRRMAEAEVENVERALVKEGFYDSALRPVWRALWLRGREGEDPREYAERLIARIEALAGRGDLPDEVAEKAVSALRQLVATSLDDPALYERAVKAGDAVADAAAYLVRTSALGLGYGAAELLKAAAEAVKRIAPSKELLLEALYRAMDKDVEEALEAYRQYLARGEFPVPRGLVQAYVTRSKKIADFLAKRLAVEVGEYKPDVLKRGHVYYFLYHPALREVLDGVMDLLVREVAKSRDPVEVRLGVAPPEYVFVNKALVAHVGEGGVFAYPNRWVDAVFGVLKSVADKGMSVWGQHVDRVVKDHGPALHAYLKALDRDYRRLWAMYGDYQRALRAYLASRAAAVMFSRLVEEARKGRYEALWSWMPGSWGEGILLHLAERAGRLVALRELEDAPIVVDRVKKWLEWLLADRLAPPGGVDVAFYAAAKLYSEVRGVDVREVERYALERLRSILRDEAKTAAEELEKAMKQAEKPAEKAALKTAEEAVEKAAEGEKPVQKPSEEVKEKPPLGFIPPHLRGSSAVSWLASVKGRVELDGEAAEAVNKAVKRAVERVRARYLERLVRRGGAALVEAAESLARDVYSLIWHAADSPEALHYLAILLERAEDVVHGLEPRSPVEADAARVFAEVRERLERIRAELGEEMAEAAWRYAYAVGREVLRALISVHEGSLRAVATVEQALRLTIFTGATAESIVALHHGLYSEAVVSAVAGALALVEEGRFERAVEYVKRAAEAAYEALREWLEKAKVALERLYELFVEAVARIIAWVDEHRAWLFLAAAAAAGIITWAFANDVFGSIQLGKLALASGLIKYGGLEKPPAAEELVEAVKKRNEAVGNALEELFSVVDKLSRGAADVDEKRLLRLANLLEAAGGVRVPWLGPVAEALRNWYSPKRSEEEKNEYAKAAFLIVWAVLQRRAHDVYDKLTEMWEARKKAAEVLKQALEGDREKWREFYGLVKRLEEAEGRVLRIAEEAERELNTIAVNLKAAAERKGVKALEEVAKWVEVDALEARELAEATAYRLSRFSGASYGTRAVAYLRASVDDNAVGLTALRALAAEDLASLAANTPVSAYLKLLEKAQSVKRGRIGELPLEERLAVMLGRVLRYAKEREELKHLAEAFERGEARVERTEKEGEYVIYAGGMKAKLELMEGGGAWLYVGELTRPLAERKLEEARKAVLKYEEMLKKGKAPPPSREAQDGWLLSDVYVDEDMIIMATTSLEQVVTFLSTFGVGAEEIHWGGGESGGKPVKIDVKRFSITSEGLRPMYRVELYDEYAREAWERLSAARSMPEDERKRFIDFVVRHLEGSGVDREAFRQKLERWIGEWLAKAPDLKEHRVFHTLVNSLRELAQSEEDAGKRGVARRRAVGMYLHAVLGDGSVYQNEVRLAVGGGRGDEVPAEVKAALYYALLRGLGYQPKMYKTERAVHIKLYGGEAKRFARDALPYLAALERMLEVVKGDEQIYSKVAKLIDMARAERVKAWIKDFTTEGKRPRARLVVEADGATAEYSIRLDKDNAVELRFDTTDRAEAERRAAVLRAVGVKAEVDKRHHKSRNRDEWRIVVTTNALAADSVHEEVRKAVAEFLKQCREVGALKEDAYRRLVKKFEGGVPDWGDIKFSVWLRKNGAVEVKYQPNDPQSFSKAVELLRGLGMRDTCEGDWCVVHFTAREPRGGERGFVRITADGLRYIGWLALHGEGDAKEKAQRLKEALLKEAEAKGEEVRRRLEEYFREGEMWGSVKPPFESEVEVEGRRLKIHIEAVEASVERGERKEHLLVKIRAKIIEGGREAAVEKEARFFKTSRGEIKGYVNIHADAEGGREADYLRTAAVLKALGLKKWNRKESQIQLTGGALDPLMRLEPVCRALRLCI</sequence>
<evidence type="ECO:0000313" key="4">
    <source>
        <dbReference type="EMBL" id="AET32852.1"/>
    </source>
</evidence>
<evidence type="ECO:0000256" key="1">
    <source>
        <dbReference type="SAM" id="Coils"/>
    </source>
</evidence>
<feature type="transmembrane region" description="Helical" evidence="3">
    <location>
        <begin position="7"/>
        <end position="23"/>
    </location>
</feature>
<dbReference type="eggNOG" id="arCOG00368">
    <property type="taxonomic scope" value="Archaea"/>
</dbReference>
<feature type="transmembrane region" description="Helical" evidence="3">
    <location>
        <begin position="142"/>
        <end position="164"/>
    </location>
</feature>
<dbReference type="EMBL" id="CP003098">
    <property type="protein sequence ID" value="AET32852.1"/>
    <property type="molecule type" value="Genomic_DNA"/>
</dbReference>
<feature type="coiled-coil region" evidence="1">
    <location>
        <begin position="4438"/>
        <end position="4469"/>
    </location>
</feature>
<organism evidence="4 5">
    <name type="scientific">Pyrobaculum ferrireducens</name>
    <dbReference type="NCBI Taxonomy" id="1104324"/>
    <lineage>
        <taxon>Archaea</taxon>
        <taxon>Thermoproteota</taxon>
        <taxon>Thermoprotei</taxon>
        <taxon>Thermoproteales</taxon>
        <taxon>Thermoproteaceae</taxon>
        <taxon>Pyrobaculum</taxon>
    </lineage>
</organism>
<evidence type="ECO:0000256" key="3">
    <source>
        <dbReference type="SAM" id="Phobius"/>
    </source>
</evidence>
<keyword evidence="3" id="KW-0472">Membrane</keyword>
<keyword evidence="3" id="KW-0812">Transmembrane</keyword>
<dbReference type="PANTHER" id="PTHR34491:SF148">
    <property type="entry name" value="GLUCOAMYLASE S1_S2"/>
    <property type="match status" value="1"/>
</dbReference>
<feature type="compositionally biased region" description="Basic and acidic residues" evidence="2">
    <location>
        <begin position="3220"/>
        <end position="3246"/>
    </location>
</feature>
<feature type="coiled-coil region" evidence="1">
    <location>
        <begin position="1842"/>
        <end position="1888"/>
    </location>
</feature>
<proteinExistence type="predicted"/>
<feature type="transmembrane region" description="Helical" evidence="3">
    <location>
        <begin position="866"/>
        <end position="883"/>
    </location>
</feature>